<gene>
    <name evidence="5" type="ORF">L207DRAFT_486549</name>
</gene>
<dbReference type="InterPro" id="IPR056125">
    <property type="entry name" value="DUF7708"/>
</dbReference>
<evidence type="ECO:0000256" key="1">
    <source>
        <dbReference type="ARBA" id="ARBA00022737"/>
    </source>
</evidence>
<dbReference type="Proteomes" id="UP000235786">
    <property type="component" value="Unassembled WGS sequence"/>
</dbReference>
<sequence length="957" mass="108768">MPLPKRDRKVEAAKRTIREAFEDLEQAVSPVDSHDFGSATLESVEQAALDIENQLGARSSLRNMRRLMPLFSGLQHYSAAIEVLCNGTTYLPWIWAPIKLILKVASDYVEAFEQIIRAYSRIGESLNRFRILDATFSQNASFQQTLAVFYADILRLHKQAYKFVRRSCWKVLFLTSWGRFQRRFDNIIDDLKRHEEQIDREANAHHIAEAKDTRDKLEAWRQDALAKLARDEEEQTAVHLQTISTWLKLDDTEQVAILDSLSAEGTKYPETCGWVLKNSTMASWLKPHPNPPFVWLQGNPGTGKSTIVGKLATFLRASPKSLVVTHFCTSSYASSTHYDKILRSLLFQLVTASDVSCDDLIAHIYWEYVVCKKMASVAVLEQLMVTLLTALLGEPGQNQSIHVFLDGLDEVEAEKQRQVISLMHKMASGAKAHGAVFKILVSCRTSPLLEKILRKQQVVSLSNEKECLEVAIWTYANHRLTADTHRLSQLGLRGSDLTNLGQSIARKADGMFLWARLVLDYLASNIFHNRHEITAAIETLPRELSEFYERILTNTIANFDPRSVDRMRQILGWIAFAKRPLRKSEFRSALSFSAGDPTVDTLVPSYIFDIYLRTSQSKLLITEDKVIREHAIASVTCLSSGLKVFQTDYPHSARSLRVLKGLHGFHVYASEYWVDYILTIVTSHDALSEPDLLSSVVQELSNTLDGLSESVSALDTKDNLTLSENHLGLLKAHKGLYASAVATLEARSRKEFGDGFWEESSTEDLKPIRDLRDVLANYQATIKSLLLIQDFPGVTVEELELFKREFRTSAYTCRFPSCPRATAGFDSNELRLDHEATHTQRLQCLYPGCQYPPFTSTRALKNHENKCHQTVQGRKRIRRVEAWPQYNRGDSQQANLPMQQSMNEQLQAQQAQAQMAQFNTMRADTYLAQYLEQQHLLRQPAEAEASRQQVWNSVLFS</sequence>
<keyword evidence="1" id="KW-0677">Repeat</keyword>
<accession>A0A2J6RWC0</accession>
<keyword evidence="2" id="KW-0175">Coiled coil</keyword>
<dbReference type="SUPFAM" id="SSF52540">
    <property type="entry name" value="P-loop containing nucleoside triphosphate hydrolases"/>
    <property type="match status" value="1"/>
</dbReference>
<dbReference type="PANTHER" id="PTHR10039:SF14">
    <property type="entry name" value="NACHT DOMAIN-CONTAINING PROTEIN"/>
    <property type="match status" value="1"/>
</dbReference>
<proteinExistence type="predicted"/>
<dbReference type="Gene3D" id="3.40.50.300">
    <property type="entry name" value="P-loop containing nucleotide triphosphate hydrolases"/>
    <property type="match status" value="1"/>
</dbReference>
<evidence type="ECO:0000313" key="6">
    <source>
        <dbReference type="Proteomes" id="UP000235786"/>
    </source>
</evidence>
<dbReference type="InterPro" id="IPR027417">
    <property type="entry name" value="P-loop_NTPase"/>
</dbReference>
<dbReference type="Pfam" id="PF24883">
    <property type="entry name" value="NPHP3_N"/>
    <property type="match status" value="1"/>
</dbReference>
<reference evidence="5 6" key="1">
    <citation type="submission" date="2016-04" db="EMBL/GenBank/DDBJ databases">
        <title>A degradative enzymes factory behind the ericoid mycorrhizal symbiosis.</title>
        <authorList>
            <consortium name="DOE Joint Genome Institute"/>
            <person name="Martino E."/>
            <person name="Morin E."/>
            <person name="Grelet G."/>
            <person name="Kuo A."/>
            <person name="Kohler A."/>
            <person name="Daghino S."/>
            <person name="Barry K."/>
            <person name="Choi C."/>
            <person name="Cichocki N."/>
            <person name="Clum A."/>
            <person name="Copeland A."/>
            <person name="Hainaut M."/>
            <person name="Haridas S."/>
            <person name="Labutti K."/>
            <person name="Lindquist E."/>
            <person name="Lipzen A."/>
            <person name="Khouja H.-R."/>
            <person name="Murat C."/>
            <person name="Ohm R."/>
            <person name="Olson A."/>
            <person name="Spatafora J."/>
            <person name="Veneault-Fourrey C."/>
            <person name="Henrissat B."/>
            <person name="Grigoriev I."/>
            <person name="Martin F."/>
            <person name="Perotto S."/>
        </authorList>
    </citation>
    <scope>NUCLEOTIDE SEQUENCE [LARGE SCALE GENOMIC DNA]</scope>
    <source>
        <strain evidence="5 6">F</strain>
    </source>
</reference>
<feature type="domain" description="Nephrocystin 3-like N-terminal" evidence="4">
    <location>
        <begin position="270"/>
        <end position="444"/>
    </location>
</feature>
<dbReference type="Pfam" id="PF24809">
    <property type="entry name" value="DUF7708"/>
    <property type="match status" value="1"/>
</dbReference>
<dbReference type="PANTHER" id="PTHR10039">
    <property type="entry name" value="AMELOGENIN"/>
    <property type="match status" value="1"/>
</dbReference>
<keyword evidence="6" id="KW-1185">Reference proteome</keyword>
<evidence type="ECO:0000259" key="4">
    <source>
        <dbReference type="Pfam" id="PF24883"/>
    </source>
</evidence>
<dbReference type="STRING" id="1149755.A0A2J6RWC0"/>
<evidence type="ECO:0000256" key="2">
    <source>
        <dbReference type="SAM" id="Coils"/>
    </source>
</evidence>
<evidence type="ECO:0000313" key="5">
    <source>
        <dbReference type="EMBL" id="PMD42806.1"/>
    </source>
</evidence>
<dbReference type="EMBL" id="KZ613943">
    <property type="protein sequence ID" value="PMD42806.1"/>
    <property type="molecule type" value="Genomic_DNA"/>
</dbReference>
<feature type="coiled-coil region" evidence="2">
    <location>
        <begin position="184"/>
        <end position="211"/>
    </location>
</feature>
<organism evidence="5 6">
    <name type="scientific">Hyaloscypha variabilis (strain UAMH 11265 / GT02V1 / F)</name>
    <name type="common">Meliniomyces variabilis</name>
    <dbReference type="NCBI Taxonomy" id="1149755"/>
    <lineage>
        <taxon>Eukaryota</taxon>
        <taxon>Fungi</taxon>
        <taxon>Dikarya</taxon>
        <taxon>Ascomycota</taxon>
        <taxon>Pezizomycotina</taxon>
        <taxon>Leotiomycetes</taxon>
        <taxon>Helotiales</taxon>
        <taxon>Hyaloscyphaceae</taxon>
        <taxon>Hyaloscypha</taxon>
        <taxon>Hyaloscypha variabilis</taxon>
    </lineage>
</organism>
<dbReference type="OrthoDB" id="7464126at2759"/>
<dbReference type="InterPro" id="IPR056884">
    <property type="entry name" value="NPHP3-like_N"/>
</dbReference>
<protein>
    <submittedName>
        <fullName evidence="5">NACHT domain protein</fullName>
    </submittedName>
</protein>
<name>A0A2J6RWC0_HYAVF</name>
<dbReference type="AlphaFoldDB" id="A0A2J6RWC0"/>
<feature type="domain" description="DUF7708" evidence="3">
    <location>
        <begin position="72"/>
        <end position="209"/>
    </location>
</feature>
<evidence type="ECO:0000259" key="3">
    <source>
        <dbReference type="Pfam" id="PF24809"/>
    </source>
</evidence>